<organism evidence="2 3">
    <name type="scientific">Mycobacterium tuberculosis</name>
    <dbReference type="NCBI Taxonomy" id="1773"/>
    <lineage>
        <taxon>Bacteria</taxon>
        <taxon>Bacillati</taxon>
        <taxon>Actinomycetota</taxon>
        <taxon>Actinomycetes</taxon>
        <taxon>Mycobacteriales</taxon>
        <taxon>Mycobacteriaceae</taxon>
        <taxon>Mycobacterium</taxon>
        <taxon>Mycobacterium tuberculosis complex</taxon>
    </lineage>
</organism>
<evidence type="ECO:0000313" key="3">
    <source>
        <dbReference type="Proteomes" id="UP000046680"/>
    </source>
</evidence>
<feature type="region of interest" description="Disordered" evidence="1">
    <location>
        <begin position="20"/>
        <end position="40"/>
    </location>
</feature>
<evidence type="ECO:0000313" key="2">
    <source>
        <dbReference type="EMBL" id="CFS22066.1"/>
    </source>
</evidence>
<dbReference type="EMBL" id="CGCX01003537">
    <property type="protein sequence ID" value="CFS22066.1"/>
    <property type="molecule type" value="Genomic_DNA"/>
</dbReference>
<gene>
    <name evidence="2" type="ORF">ERS007657_04580</name>
</gene>
<sequence>MSTMFSLLTSGALCVDHEQVESSDTLPNTKIRGFDGPSVR</sequence>
<dbReference type="AlphaFoldDB" id="A0A654U8A2"/>
<name>A0A654U8A2_MYCTX</name>
<protein>
    <submittedName>
        <fullName evidence="2">Uncharacterized protein</fullName>
    </submittedName>
</protein>
<reference evidence="2 3" key="1">
    <citation type="submission" date="2015-03" db="EMBL/GenBank/DDBJ databases">
        <authorList>
            <consortium name="Pathogen Informatics"/>
        </authorList>
    </citation>
    <scope>NUCLEOTIDE SEQUENCE [LARGE SCALE GENOMIC DNA]</scope>
    <source>
        <strain evidence="2 3">C09601061</strain>
    </source>
</reference>
<evidence type="ECO:0000256" key="1">
    <source>
        <dbReference type="SAM" id="MobiDB-lite"/>
    </source>
</evidence>
<proteinExistence type="predicted"/>
<accession>A0A654U8A2</accession>
<dbReference type="Proteomes" id="UP000046680">
    <property type="component" value="Unassembled WGS sequence"/>
</dbReference>